<organism evidence="2 3">
    <name type="scientific">Ensete ventricosum</name>
    <name type="common">Abyssinian banana</name>
    <name type="synonym">Musa ensete</name>
    <dbReference type="NCBI Taxonomy" id="4639"/>
    <lineage>
        <taxon>Eukaryota</taxon>
        <taxon>Viridiplantae</taxon>
        <taxon>Streptophyta</taxon>
        <taxon>Embryophyta</taxon>
        <taxon>Tracheophyta</taxon>
        <taxon>Spermatophyta</taxon>
        <taxon>Magnoliopsida</taxon>
        <taxon>Liliopsida</taxon>
        <taxon>Zingiberales</taxon>
        <taxon>Musaceae</taxon>
        <taxon>Ensete</taxon>
    </lineage>
</organism>
<gene>
    <name evidence="2" type="ORF">OPV22_025046</name>
</gene>
<evidence type="ECO:0000313" key="3">
    <source>
        <dbReference type="Proteomes" id="UP001222027"/>
    </source>
</evidence>
<proteinExistence type="predicted"/>
<feature type="region of interest" description="Disordered" evidence="1">
    <location>
        <begin position="39"/>
        <end position="83"/>
    </location>
</feature>
<dbReference type="EMBL" id="JAQQAF010000007">
    <property type="protein sequence ID" value="KAJ8470703.1"/>
    <property type="molecule type" value="Genomic_DNA"/>
</dbReference>
<comment type="caution">
    <text evidence="2">The sequence shown here is derived from an EMBL/GenBank/DDBJ whole genome shotgun (WGS) entry which is preliminary data.</text>
</comment>
<accession>A0AAV8QCR4</accession>
<evidence type="ECO:0000313" key="2">
    <source>
        <dbReference type="EMBL" id="KAJ8470703.1"/>
    </source>
</evidence>
<reference evidence="2 3" key="1">
    <citation type="submission" date="2022-12" db="EMBL/GenBank/DDBJ databases">
        <title>Chromosome-scale assembly of the Ensete ventricosum genome.</title>
        <authorList>
            <person name="Dussert Y."/>
            <person name="Stocks J."/>
            <person name="Wendawek A."/>
            <person name="Woldeyes F."/>
            <person name="Nichols R.A."/>
            <person name="Borrell J.S."/>
        </authorList>
    </citation>
    <scope>NUCLEOTIDE SEQUENCE [LARGE SCALE GENOMIC DNA]</scope>
    <source>
        <strain evidence="3">cv. Maze</strain>
        <tissue evidence="2">Seeds</tissue>
    </source>
</reference>
<sequence>MLQSATEKRQRRSRRARVIALIGTRAWDLKVDGSDLGVRKRRGQEEREAGGNAIRPAFATEEQRRPRRAYWSRERHRRHDQSA</sequence>
<name>A0AAV8QCR4_ENSVE</name>
<dbReference type="AlphaFoldDB" id="A0AAV8QCR4"/>
<keyword evidence="3" id="KW-1185">Reference proteome</keyword>
<evidence type="ECO:0000256" key="1">
    <source>
        <dbReference type="SAM" id="MobiDB-lite"/>
    </source>
</evidence>
<dbReference type="Proteomes" id="UP001222027">
    <property type="component" value="Unassembled WGS sequence"/>
</dbReference>
<protein>
    <submittedName>
        <fullName evidence="2">Uncharacterized protein</fullName>
    </submittedName>
</protein>
<feature type="compositionally biased region" description="Basic residues" evidence="1">
    <location>
        <begin position="65"/>
        <end position="83"/>
    </location>
</feature>